<evidence type="ECO:0000313" key="11">
    <source>
        <dbReference type="Proteomes" id="UP001147782"/>
    </source>
</evidence>
<keyword evidence="11" id="KW-1185">Reference proteome</keyword>
<dbReference type="EMBL" id="JAPZBS010000007">
    <property type="protein sequence ID" value="KAJ5368044.1"/>
    <property type="molecule type" value="Genomic_DNA"/>
</dbReference>
<dbReference type="AlphaFoldDB" id="A0A9W9RZS1"/>
<dbReference type="InterPro" id="IPR051615">
    <property type="entry name" value="Transcr_Regulatory_Elem"/>
</dbReference>
<dbReference type="Pfam" id="PF04082">
    <property type="entry name" value="Fungal_trans"/>
    <property type="match status" value="1"/>
</dbReference>
<evidence type="ECO:0000256" key="3">
    <source>
        <dbReference type="ARBA" id="ARBA00022833"/>
    </source>
</evidence>
<dbReference type="Proteomes" id="UP001147782">
    <property type="component" value="Unassembled WGS sequence"/>
</dbReference>
<accession>A0A9W9RZS1</accession>
<evidence type="ECO:0000313" key="10">
    <source>
        <dbReference type="EMBL" id="KAJ5368044.1"/>
    </source>
</evidence>
<dbReference type="GeneID" id="81439902"/>
<dbReference type="PANTHER" id="PTHR31313">
    <property type="entry name" value="TY1 ENHANCER ACTIVATOR"/>
    <property type="match status" value="1"/>
</dbReference>
<keyword evidence="2" id="KW-0479">Metal-binding</keyword>
<dbReference type="InterPro" id="IPR036864">
    <property type="entry name" value="Zn2-C6_fun-type_DNA-bd_sf"/>
</dbReference>
<dbReference type="Gene3D" id="4.10.240.10">
    <property type="entry name" value="Zn(2)-C6 fungal-type DNA-binding domain"/>
    <property type="match status" value="1"/>
</dbReference>
<feature type="domain" description="Xylanolytic transcriptional activator regulatory" evidence="9">
    <location>
        <begin position="340"/>
        <end position="413"/>
    </location>
</feature>
<dbReference type="GO" id="GO:0003677">
    <property type="term" value="F:DNA binding"/>
    <property type="evidence" value="ECO:0007669"/>
    <property type="project" value="UniProtKB-KW"/>
</dbReference>
<reference evidence="10" key="2">
    <citation type="journal article" date="2023" name="IMA Fungus">
        <title>Comparative genomic study of the Penicillium genus elucidates a diverse pangenome and 15 lateral gene transfer events.</title>
        <authorList>
            <person name="Petersen C."/>
            <person name="Sorensen T."/>
            <person name="Nielsen M.R."/>
            <person name="Sondergaard T.E."/>
            <person name="Sorensen J.L."/>
            <person name="Fitzpatrick D.A."/>
            <person name="Frisvad J.C."/>
            <person name="Nielsen K.L."/>
        </authorList>
    </citation>
    <scope>NUCLEOTIDE SEQUENCE</scope>
    <source>
        <strain evidence="10">IBT 29864</strain>
    </source>
</reference>
<evidence type="ECO:0000256" key="6">
    <source>
        <dbReference type="ARBA" id="ARBA00023163"/>
    </source>
</evidence>
<evidence type="ECO:0000256" key="4">
    <source>
        <dbReference type="ARBA" id="ARBA00023015"/>
    </source>
</evidence>
<comment type="caution">
    <text evidence="10">The sequence shown here is derived from an EMBL/GenBank/DDBJ whole genome shotgun (WGS) entry which is preliminary data.</text>
</comment>
<evidence type="ECO:0000256" key="7">
    <source>
        <dbReference type="ARBA" id="ARBA00023242"/>
    </source>
</evidence>
<reference evidence="10" key="1">
    <citation type="submission" date="2022-11" db="EMBL/GenBank/DDBJ databases">
        <authorList>
            <person name="Petersen C."/>
        </authorList>
    </citation>
    <scope>NUCLEOTIDE SEQUENCE</scope>
    <source>
        <strain evidence="10">IBT 29864</strain>
    </source>
</reference>
<keyword evidence="5" id="KW-0238">DNA-binding</keyword>
<dbReference type="RefSeq" id="XP_056552786.1">
    <property type="nucleotide sequence ID" value="XM_056700723.1"/>
</dbReference>
<sequence length="710" mass="79365">MPARRSRAPAACLFCRSKKVITHVGVSVLYNLTNHQNLGQQLKCDAQKPSCGNCLAKGVDCQQSAARHKPRPTNQRIKQLEQENAILRQQCTQRTTDIGVLERPALIPTEASLAALSPARSRVTGSIPHHAEPSPSDNHSNRGRDTSHPEVPDSENHRHSTSLYHGPTSTVYDDTAHSGADEEDSEVFDSPVSEEWARHLLFAQTARQRQLEPLNLAAGKLDFDGLDPDIGMHLLSIYWSRQLYTAQITYRPVFMRDMASNGPYFSKLLLNAILFTVSKHCPRPEIRSDPDDITTAGWRFRQRFTELLRESFDKSEITTLQALIIMSNSLFSRCDERSLSWLYAGNAFNMIIDLGLHVLPSPNKMSAEELEVRKRVLWGAYTIDKIQCLLQGRPPLLRQLNFKASLNFLDEYDELDTFKDLTYSTYEQQSVIPSLNVSLLTKLCELSIISERILCELYSESQNMSQRQSQKISADISSDLSKWRSSLPRQLDYISYPRESVLLPQAFCLLALSNVLIILSQRPLFTGSNHGHARNPATAYEAVSMCTAAANQIVQILRDYSAHFSITSAPYMLSYATYISATIHVRIVAQKGRSSNSFQCLLLCRNVLRQHLRLYAAAGKAMANLDKLVAHLGIVITEGDELGTSVLNPADDLPAQENVSAPNISNASDQTIDIGSPQLNWGLSDLDLEAIAQSFRLDGELQYLMHPVGI</sequence>
<dbReference type="GO" id="GO:0000981">
    <property type="term" value="F:DNA-binding transcription factor activity, RNA polymerase II-specific"/>
    <property type="evidence" value="ECO:0007669"/>
    <property type="project" value="InterPro"/>
</dbReference>
<keyword evidence="6" id="KW-0804">Transcription</keyword>
<keyword evidence="3" id="KW-0862">Zinc</keyword>
<evidence type="ECO:0000256" key="5">
    <source>
        <dbReference type="ARBA" id="ARBA00023125"/>
    </source>
</evidence>
<evidence type="ECO:0000256" key="8">
    <source>
        <dbReference type="SAM" id="MobiDB-lite"/>
    </source>
</evidence>
<dbReference type="CDD" id="cd12148">
    <property type="entry name" value="fungal_TF_MHR"/>
    <property type="match status" value="1"/>
</dbReference>
<comment type="subcellular location">
    <subcellularLocation>
        <location evidence="1">Nucleus</location>
    </subcellularLocation>
</comment>
<dbReference type="OrthoDB" id="2154091at2759"/>
<feature type="compositionally biased region" description="Basic and acidic residues" evidence="8">
    <location>
        <begin position="139"/>
        <end position="158"/>
    </location>
</feature>
<dbReference type="GO" id="GO:0008270">
    <property type="term" value="F:zinc ion binding"/>
    <property type="evidence" value="ECO:0007669"/>
    <property type="project" value="InterPro"/>
</dbReference>
<dbReference type="SMART" id="SM00906">
    <property type="entry name" value="Fungal_trans"/>
    <property type="match status" value="1"/>
</dbReference>
<evidence type="ECO:0000256" key="2">
    <source>
        <dbReference type="ARBA" id="ARBA00022723"/>
    </source>
</evidence>
<evidence type="ECO:0000256" key="1">
    <source>
        <dbReference type="ARBA" id="ARBA00004123"/>
    </source>
</evidence>
<dbReference type="CDD" id="cd00067">
    <property type="entry name" value="GAL4"/>
    <property type="match status" value="1"/>
</dbReference>
<dbReference type="PANTHER" id="PTHR31313:SF86">
    <property type="entry name" value="ZN(2)-C6 FUNGAL-TYPE DOMAIN-CONTAINING PROTEIN"/>
    <property type="match status" value="1"/>
</dbReference>
<evidence type="ECO:0000259" key="9">
    <source>
        <dbReference type="SMART" id="SM00906"/>
    </source>
</evidence>
<dbReference type="GO" id="GO:0006351">
    <property type="term" value="P:DNA-templated transcription"/>
    <property type="evidence" value="ECO:0007669"/>
    <property type="project" value="InterPro"/>
</dbReference>
<protein>
    <recommendedName>
        <fullName evidence="9">Xylanolytic transcriptional activator regulatory domain-containing protein</fullName>
    </recommendedName>
</protein>
<gene>
    <name evidence="10" type="ORF">N7496_007804</name>
</gene>
<dbReference type="Pfam" id="PF00172">
    <property type="entry name" value="Zn_clus"/>
    <property type="match status" value="1"/>
</dbReference>
<feature type="region of interest" description="Disordered" evidence="8">
    <location>
        <begin position="117"/>
        <end position="189"/>
    </location>
</feature>
<dbReference type="InterPro" id="IPR007219">
    <property type="entry name" value="XnlR_reg_dom"/>
</dbReference>
<feature type="compositionally biased region" description="Polar residues" evidence="8">
    <location>
        <begin position="161"/>
        <end position="172"/>
    </location>
</feature>
<name>A0A9W9RZS1_9EURO</name>
<dbReference type="GO" id="GO:0005634">
    <property type="term" value="C:nucleus"/>
    <property type="evidence" value="ECO:0007669"/>
    <property type="project" value="UniProtKB-SubCell"/>
</dbReference>
<keyword evidence="4" id="KW-0805">Transcription regulation</keyword>
<organism evidence="10 11">
    <name type="scientific">Penicillium cataractarum</name>
    <dbReference type="NCBI Taxonomy" id="2100454"/>
    <lineage>
        <taxon>Eukaryota</taxon>
        <taxon>Fungi</taxon>
        <taxon>Dikarya</taxon>
        <taxon>Ascomycota</taxon>
        <taxon>Pezizomycotina</taxon>
        <taxon>Eurotiomycetes</taxon>
        <taxon>Eurotiomycetidae</taxon>
        <taxon>Eurotiales</taxon>
        <taxon>Aspergillaceae</taxon>
        <taxon>Penicillium</taxon>
    </lineage>
</organism>
<keyword evidence="7" id="KW-0539">Nucleus</keyword>
<proteinExistence type="predicted"/>
<dbReference type="InterPro" id="IPR001138">
    <property type="entry name" value="Zn2Cys6_DnaBD"/>
</dbReference>